<dbReference type="PANTHER" id="PTHR43840:SF50">
    <property type="entry name" value="MANGANESE EFFLUX SYSTEM PROTEIN MNES"/>
    <property type="match status" value="1"/>
</dbReference>
<dbReference type="InterPro" id="IPR027470">
    <property type="entry name" value="Cation_efflux_CTD"/>
</dbReference>
<evidence type="ECO:0000256" key="2">
    <source>
        <dbReference type="ARBA" id="ARBA00008114"/>
    </source>
</evidence>
<dbReference type="Gene3D" id="1.20.1510.10">
    <property type="entry name" value="Cation efflux protein transmembrane domain"/>
    <property type="match status" value="1"/>
</dbReference>
<evidence type="ECO:0000256" key="1">
    <source>
        <dbReference type="ARBA" id="ARBA00004141"/>
    </source>
</evidence>
<feature type="transmembrane region" description="Helical" evidence="7">
    <location>
        <begin position="63"/>
        <end position="83"/>
    </location>
</feature>
<evidence type="ECO:0000259" key="8">
    <source>
        <dbReference type="Pfam" id="PF01545"/>
    </source>
</evidence>
<feature type="transmembrane region" description="Helical" evidence="7">
    <location>
        <begin position="222"/>
        <end position="240"/>
    </location>
</feature>
<evidence type="ECO:0000256" key="7">
    <source>
        <dbReference type="SAM" id="Phobius"/>
    </source>
</evidence>
<evidence type="ECO:0000256" key="6">
    <source>
        <dbReference type="ARBA" id="ARBA00023136"/>
    </source>
</evidence>
<comment type="subcellular location">
    <subcellularLocation>
        <location evidence="1">Membrane</location>
        <topology evidence="1">Multi-pass membrane protein</topology>
    </subcellularLocation>
</comment>
<gene>
    <name evidence="10" type="ORF">ACFQ4R_04460</name>
</gene>
<feature type="transmembrane region" description="Helical" evidence="7">
    <location>
        <begin position="119"/>
        <end position="144"/>
    </location>
</feature>
<evidence type="ECO:0000259" key="9">
    <source>
        <dbReference type="Pfam" id="PF16916"/>
    </source>
</evidence>
<dbReference type="Pfam" id="PF16916">
    <property type="entry name" value="ZT_dimer"/>
    <property type="match status" value="1"/>
</dbReference>
<dbReference type="SUPFAM" id="SSF160240">
    <property type="entry name" value="Cation efflux protein cytoplasmic domain-like"/>
    <property type="match status" value="1"/>
</dbReference>
<dbReference type="InterPro" id="IPR058533">
    <property type="entry name" value="Cation_efflux_TM"/>
</dbReference>
<feature type="transmembrane region" description="Helical" evidence="7">
    <location>
        <begin position="195"/>
        <end position="216"/>
    </location>
</feature>
<keyword evidence="4 7" id="KW-0812">Transmembrane</keyword>
<feature type="transmembrane region" description="Helical" evidence="7">
    <location>
        <begin position="33"/>
        <end position="51"/>
    </location>
</feature>
<evidence type="ECO:0000256" key="5">
    <source>
        <dbReference type="ARBA" id="ARBA00022989"/>
    </source>
</evidence>
<keyword evidence="11" id="KW-1185">Reference proteome</keyword>
<dbReference type="InterPro" id="IPR027469">
    <property type="entry name" value="Cation_efflux_TMD_sf"/>
</dbReference>
<keyword evidence="5 7" id="KW-1133">Transmembrane helix</keyword>
<protein>
    <submittedName>
        <fullName evidence="10">Cation diffusion facilitator family transporter</fullName>
    </submittedName>
</protein>
<evidence type="ECO:0000256" key="4">
    <source>
        <dbReference type="ARBA" id="ARBA00022692"/>
    </source>
</evidence>
<feature type="transmembrane region" description="Helical" evidence="7">
    <location>
        <begin position="156"/>
        <end position="174"/>
    </location>
</feature>
<accession>A0ABW4BKU4</accession>
<dbReference type="PANTHER" id="PTHR43840">
    <property type="entry name" value="MITOCHONDRIAL METAL TRANSPORTER 1-RELATED"/>
    <property type="match status" value="1"/>
</dbReference>
<keyword evidence="3" id="KW-0813">Transport</keyword>
<dbReference type="EMBL" id="JBHTOH010000026">
    <property type="protein sequence ID" value="MFD1410866.1"/>
    <property type="molecule type" value="Genomic_DNA"/>
</dbReference>
<name>A0ABW4BKU4_9LACO</name>
<dbReference type="SUPFAM" id="SSF161111">
    <property type="entry name" value="Cation efflux protein transmembrane domain-like"/>
    <property type="match status" value="1"/>
</dbReference>
<organism evidence="10 11">
    <name type="scientific">Lapidilactobacillus gannanensis</name>
    <dbReference type="NCBI Taxonomy" id="2486002"/>
    <lineage>
        <taxon>Bacteria</taxon>
        <taxon>Bacillati</taxon>
        <taxon>Bacillota</taxon>
        <taxon>Bacilli</taxon>
        <taxon>Lactobacillales</taxon>
        <taxon>Lactobacillaceae</taxon>
        <taxon>Lapidilactobacillus</taxon>
    </lineage>
</organism>
<feature type="domain" description="Cation efflux protein cytoplasmic" evidence="9">
    <location>
        <begin position="254"/>
        <end position="320"/>
    </location>
</feature>
<keyword evidence="6 7" id="KW-0472">Membrane</keyword>
<evidence type="ECO:0000313" key="10">
    <source>
        <dbReference type="EMBL" id="MFD1410866.1"/>
    </source>
</evidence>
<feature type="domain" description="Cation efflux protein transmembrane" evidence="8">
    <location>
        <begin position="103"/>
        <end position="246"/>
    </location>
</feature>
<reference evidence="11" key="1">
    <citation type="journal article" date="2019" name="Int. J. Syst. Evol. Microbiol.">
        <title>The Global Catalogue of Microorganisms (GCM) 10K type strain sequencing project: providing services to taxonomists for standard genome sequencing and annotation.</title>
        <authorList>
            <consortium name="The Broad Institute Genomics Platform"/>
            <consortium name="The Broad Institute Genome Sequencing Center for Infectious Disease"/>
            <person name="Wu L."/>
            <person name="Ma J."/>
        </authorList>
    </citation>
    <scope>NUCLEOTIDE SEQUENCE [LARGE SCALE GENOMIC DNA]</scope>
    <source>
        <strain evidence="11">CCM 8937</strain>
    </source>
</reference>
<comment type="similarity">
    <text evidence="2">Belongs to the cation diffusion facilitator (CDF) transporter (TC 2.A.4) family.</text>
</comment>
<evidence type="ECO:0000256" key="3">
    <source>
        <dbReference type="ARBA" id="ARBA00022448"/>
    </source>
</evidence>
<dbReference type="Proteomes" id="UP001597191">
    <property type="component" value="Unassembled WGS sequence"/>
</dbReference>
<dbReference type="NCBIfam" id="TIGR01297">
    <property type="entry name" value="CDF"/>
    <property type="match status" value="1"/>
</dbReference>
<dbReference type="RefSeq" id="WP_125650877.1">
    <property type="nucleotide sequence ID" value="NZ_JBHTOH010000026.1"/>
</dbReference>
<comment type="caution">
    <text evidence="10">The sequence shown here is derived from an EMBL/GenBank/DDBJ whole genome shotgun (WGS) entry which is preliminary data.</text>
</comment>
<dbReference type="Gene3D" id="3.30.70.1350">
    <property type="entry name" value="Cation efflux protein, cytoplasmic domain"/>
    <property type="match status" value="1"/>
</dbReference>
<evidence type="ECO:0000313" key="11">
    <source>
        <dbReference type="Proteomes" id="UP001597191"/>
    </source>
</evidence>
<proteinExistence type="inferred from homology"/>
<dbReference type="InterPro" id="IPR050291">
    <property type="entry name" value="CDF_Transporter"/>
</dbReference>
<sequence length="332" mass="36529">MNEIDRHFAEEKTNWQQAEAAELQKLNSASQHLYLNVAAYLSIAVAEYWLAIVGHSQTLRADALNNLSGIISTVLLLIGIHIARDVDDDDIAGKKLPTPISNSDGAEQRITFTRFRYQTIFTLVTGIIMIGIAGNVIYTGIQALLNAGEKTIPKPITIYGAAIASIIMLVVWYLNRRAGRKLQNAAVIASAQDSLSDAFTSIGTLLSIIGAILWQVTWLDGVTSILVGLFILYSGIRIFSSSSLQLADYFDPVAEQQFHDFIEAVPAVYDVRELKAHYDGNVITLDVTITVDAQMTVLESYQLAEKIERLLQLKYGIIDTDVVTVPEPSTIK</sequence>
<dbReference type="InterPro" id="IPR036837">
    <property type="entry name" value="Cation_efflux_CTD_sf"/>
</dbReference>
<dbReference type="Pfam" id="PF01545">
    <property type="entry name" value="Cation_efflux"/>
    <property type="match status" value="1"/>
</dbReference>
<dbReference type="InterPro" id="IPR002524">
    <property type="entry name" value="Cation_efflux"/>
</dbReference>